<dbReference type="STRING" id="926559.JoomaDRAFT_0411"/>
<dbReference type="AlphaFoldDB" id="I3C1H3"/>
<accession>I3C1H3</accession>
<dbReference type="Proteomes" id="UP000004690">
    <property type="component" value="Unassembled WGS sequence"/>
</dbReference>
<protein>
    <submittedName>
        <fullName evidence="1">Uncharacterized protein</fullName>
    </submittedName>
</protein>
<name>I3C1H3_9FLAO</name>
<evidence type="ECO:0000313" key="1">
    <source>
        <dbReference type="EMBL" id="EIJ37466.1"/>
    </source>
</evidence>
<sequence>MIKNYNFIILICFCFLQNSNLLAQYKQYKNTSVEEKLKTKHKISSAAREEPFNYTIKFNSINDLMALDNAMRLAQKKALNEWLAKQEGTLEKAIENTLHKSFSGFRNAQKAMFKAFEENKMRTKYKASDLASSYYKTASTEARLRDNYTAELLMLKYRKAEINQGKINQSDIGDFKIQGVRIKDIRSIAKHDELRVKAVSSFGKHHLKSSENYAIEKGIMKVGWKSDILIDKLVQDRISHYNSRSTQDKIGLMTAYLISYNQQSILEYPPILSQYRIPNYATNSYILQIANQNSAEISGSIKAFDPIHCQNLINMAAAGLIPNIRPENMAKILEDLRESEIRKMIGNPPSNTAITLSELKSFDDYLQSGNFNPLNSPWLKKAREYAEKVYKLKDQIPDYLEKEMMEAVDESFIFALKETALYMNPKANITSEPEKITQFRDNGKNGVAILLYEFATGTGANIRDFPFDYDMTKQMLAGNVPSDIKKDFLNQLSKRGATFEEFVEQNQTIAGSYAFSPDHTNVQDSFNKHVKANWVQFFIGGASAKYSPSPDVGWINVELSNGTSRSSLILHIAENYPRSENGKNRPLSTIKQTFKFKLKIK</sequence>
<gene>
    <name evidence="1" type="ORF">JoomaDRAFT_0411</name>
</gene>
<reference evidence="1 2" key="1">
    <citation type="submission" date="2012-02" db="EMBL/GenBank/DDBJ databases">
        <title>Improved High-Quality Draft genome of Joostella marina DSM 19592.</title>
        <authorList>
            <consortium name="US DOE Joint Genome Institute (JGI-PGF)"/>
            <person name="Lucas S."/>
            <person name="Copeland A."/>
            <person name="Lapidus A."/>
            <person name="Bruce D."/>
            <person name="Goodwin L."/>
            <person name="Pitluck S."/>
            <person name="Peters L."/>
            <person name="Chertkov O."/>
            <person name="Ovchinnikova G."/>
            <person name="Kyrpides N."/>
            <person name="Mavromatis K."/>
            <person name="Detter J.C."/>
            <person name="Han C."/>
            <person name="Land M."/>
            <person name="Hauser L."/>
            <person name="Markowitz V."/>
            <person name="Cheng J.-F."/>
            <person name="Hugenholtz P."/>
            <person name="Woyke T."/>
            <person name="Wu D."/>
            <person name="Tindall B."/>
            <person name="Brambilla E."/>
            <person name="Klenk H.-P."/>
            <person name="Eisen J.A."/>
        </authorList>
    </citation>
    <scope>NUCLEOTIDE SEQUENCE [LARGE SCALE GENOMIC DNA]</scope>
    <source>
        <strain evidence="1 2">DSM 19592</strain>
    </source>
</reference>
<dbReference type="HOGENOM" id="CLU_453991_0_0_10"/>
<organism evidence="1 2">
    <name type="scientific">Galbibacter orientalis DSM 19592</name>
    <dbReference type="NCBI Taxonomy" id="926559"/>
    <lineage>
        <taxon>Bacteria</taxon>
        <taxon>Pseudomonadati</taxon>
        <taxon>Bacteroidota</taxon>
        <taxon>Flavobacteriia</taxon>
        <taxon>Flavobacteriales</taxon>
        <taxon>Flavobacteriaceae</taxon>
        <taxon>Galbibacter</taxon>
    </lineage>
</organism>
<evidence type="ECO:0000313" key="2">
    <source>
        <dbReference type="Proteomes" id="UP000004690"/>
    </source>
</evidence>
<keyword evidence="2" id="KW-1185">Reference proteome</keyword>
<dbReference type="EMBL" id="JH651380">
    <property type="protein sequence ID" value="EIJ37466.1"/>
    <property type="molecule type" value="Genomic_DNA"/>
</dbReference>
<proteinExistence type="predicted"/>